<feature type="domain" description="Glycosyltransferase 2-like" evidence="2">
    <location>
        <begin position="10"/>
        <end position="78"/>
    </location>
</feature>
<protein>
    <submittedName>
        <fullName evidence="3">Glycosyl transferase family 2</fullName>
    </submittedName>
</protein>
<dbReference type="SUPFAM" id="SSF53448">
    <property type="entry name" value="Nucleotide-diphospho-sugar transferases"/>
    <property type="match status" value="1"/>
</dbReference>
<dbReference type="Proteomes" id="UP000034069">
    <property type="component" value="Unassembled WGS sequence"/>
</dbReference>
<evidence type="ECO:0000259" key="2">
    <source>
        <dbReference type="Pfam" id="PF00535"/>
    </source>
</evidence>
<evidence type="ECO:0000313" key="3">
    <source>
        <dbReference type="EMBL" id="KKT34362.1"/>
    </source>
</evidence>
<name>A0A0G1IRF7_9BACT</name>
<dbReference type="Pfam" id="PF00535">
    <property type="entry name" value="Glycos_transf_2"/>
    <property type="match status" value="1"/>
</dbReference>
<dbReference type="PANTHER" id="PTHR43179:SF7">
    <property type="entry name" value="RHAMNOSYLTRANSFERASE WBBL"/>
    <property type="match status" value="1"/>
</dbReference>
<keyword evidence="3" id="KW-0808">Transferase</keyword>
<proteinExistence type="predicted"/>
<feature type="region of interest" description="Disordered" evidence="1">
    <location>
        <begin position="86"/>
        <end position="114"/>
    </location>
</feature>
<dbReference type="EMBL" id="LCHN01000042">
    <property type="protein sequence ID" value="KKT34362.1"/>
    <property type="molecule type" value="Genomic_DNA"/>
</dbReference>
<sequence length="114" mass="12650">MKRPTNELAIIIVSYNTRQLLDNCLASVFKAAKPTGGLQVVVVDNASKDGSVKMIEKQYPQVLLIKKRKNLGFAKANNLHCCPPVQPRQASEVSKKPSGCRRHHHQALLTGRLH</sequence>
<evidence type="ECO:0000256" key="1">
    <source>
        <dbReference type="SAM" id="MobiDB-lite"/>
    </source>
</evidence>
<dbReference type="AlphaFoldDB" id="A0A0G1IRF7"/>
<comment type="caution">
    <text evidence="3">The sequence shown here is derived from an EMBL/GenBank/DDBJ whole genome shotgun (WGS) entry which is preliminary data.</text>
</comment>
<organism evidence="3 4">
    <name type="scientific">Candidatus Collierbacteria bacterium GW2011_GWA1_44_12</name>
    <dbReference type="NCBI Taxonomy" id="1618376"/>
    <lineage>
        <taxon>Bacteria</taxon>
        <taxon>Candidatus Collieribacteriota</taxon>
    </lineage>
</organism>
<dbReference type="PANTHER" id="PTHR43179">
    <property type="entry name" value="RHAMNOSYLTRANSFERASE WBBL"/>
    <property type="match status" value="1"/>
</dbReference>
<reference evidence="3 4" key="1">
    <citation type="journal article" date="2015" name="Nature">
        <title>rRNA introns, odd ribosomes, and small enigmatic genomes across a large radiation of phyla.</title>
        <authorList>
            <person name="Brown C.T."/>
            <person name="Hug L.A."/>
            <person name="Thomas B.C."/>
            <person name="Sharon I."/>
            <person name="Castelle C.J."/>
            <person name="Singh A."/>
            <person name="Wilkins M.J."/>
            <person name="Williams K.H."/>
            <person name="Banfield J.F."/>
        </authorList>
    </citation>
    <scope>NUCLEOTIDE SEQUENCE [LARGE SCALE GENOMIC DNA]</scope>
</reference>
<evidence type="ECO:0000313" key="4">
    <source>
        <dbReference type="Proteomes" id="UP000034069"/>
    </source>
</evidence>
<dbReference type="InterPro" id="IPR001173">
    <property type="entry name" value="Glyco_trans_2-like"/>
</dbReference>
<dbReference type="GO" id="GO:0016740">
    <property type="term" value="F:transferase activity"/>
    <property type="evidence" value="ECO:0007669"/>
    <property type="project" value="UniProtKB-KW"/>
</dbReference>
<gene>
    <name evidence="3" type="ORF">UW23_C0042G0004</name>
</gene>
<dbReference type="Gene3D" id="3.90.550.10">
    <property type="entry name" value="Spore Coat Polysaccharide Biosynthesis Protein SpsA, Chain A"/>
    <property type="match status" value="1"/>
</dbReference>
<dbReference type="InterPro" id="IPR029044">
    <property type="entry name" value="Nucleotide-diphossugar_trans"/>
</dbReference>
<accession>A0A0G1IRF7</accession>